<dbReference type="Gene3D" id="3.30.70.100">
    <property type="match status" value="1"/>
</dbReference>
<accession>A0A1Y1MKS9</accession>
<dbReference type="AlphaFoldDB" id="A0A1Y1MKS9"/>
<dbReference type="SMART" id="SM00886">
    <property type="entry name" value="Dabb"/>
    <property type="match status" value="1"/>
</dbReference>
<dbReference type="InterPro" id="IPR013097">
    <property type="entry name" value="Dabb"/>
</dbReference>
<dbReference type="EMBL" id="GEZM01028407">
    <property type="protein sequence ID" value="JAV86322.1"/>
    <property type="molecule type" value="Transcribed_RNA"/>
</dbReference>
<proteinExistence type="predicted"/>
<dbReference type="SUPFAM" id="SSF54909">
    <property type="entry name" value="Dimeric alpha+beta barrel"/>
    <property type="match status" value="1"/>
</dbReference>
<dbReference type="InterPro" id="IPR011008">
    <property type="entry name" value="Dimeric_a/b-barrel"/>
</dbReference>
<evidence type="ECO:0000259" key="1">
    <source>
        <dbReference type="PROSITE" id="PS51502"/>
    </source>
</evidence>
<organism evidence="2">
    <name type="scientific">Photinus pyralis</name>
    <name type="common">Common eastern firefly</name>
    <name type="synonym">Lampyris pyralis</name>
    <dbReference type="NCBI Taxonomy" id="7054"/>
    <lineage>
        <taxon>Eukaryota</taxon>
        <taxon>Metazoa</taxon>
        <taxon>Ecdysozoa</taxon>
        <taxon>Arthropoda</taxon>
        <taxon>Hexapoda</taxon>
        <taxon>Insecta</taxon>
        <taxon>Pterygota</taxon>
        <taxon>Neoptera</taxon>
        <taxon>Endopterygota</taxon>
        <taxon>Coleoptera</taxon>
        <taxon>Polyphaga</taxon>
        <taxon>Elateriformia</taxon>
        <taxon>Elateroidea</taxon>
        <taxon>Lampyridae</taxon>
        <taxon>Lampyrinae</taxon>
        <taxon>Photinus</taxon>
    </lineage>
</organism>
<feature type="domain" description="Stress-response A/B barrel" evidence="1">
    <location>
        <begin position="62"/>
        <end position="159"/>
    </location>
</feature>
<dbReference type="Pfam" id="PF07876">
    <property type="entry name" value="Dabb"/>
    <property type="match status" value="1"/>
</dbReference>
<reference evidence="2" key="1">
    <citation type="journal article" date="2016" name="Sci. Rep.">
        <title>Molecular characterization of firefly nuptial gifts: a multi-omics approach sheds light on postcopulatory sexual selection.</title>
        <authorList>
            <person name="Al-Wathiqui N."/>
            <person name="Fallon T.R."/>
            <person name="South A."/>
            <person name="Weng J.K."/>
            <person name="Lewis S.M."/>
        </authorList>
    </citation>
    <scope>NUCLEOTIDE SEQUENCE</scope>
</reference>
<sequence>MSRHSPRILLRLLANDNSVALRFCPSSTPLKPSAVVCRRHHSRSSNTPPPSSFQSIKMADRVHRVTMIKLPNPAAQQKLIDAYKTVDATNQKDGKPYILSLAVGVAEEDPRAQGYTVVCKTEFASMDDLKYYDESCAAHKNLKATAKELGVEGVMTVFFKPQLWGRSA</sequence>
<dbReference type="PROSITE" id="PS51502">
    <property type="entry name" value="S_R_A_B_BARREL"/>
    <property type="match status" value="1"/>
</dbReference>
<name>A0A1Y1MKS9_PHOPY</name>
<evidence type="ECO:0000313" key="2">
    <source>
        <dbReference type="EMBL" id="JAV86322.1"/>
    </source>
</evidence>
<protein>
    <recommendedName>
        <fullName evidence="1">Stress-response A/B barrel domain-containing protein</fullName>
    </recommendedName>
</protein>